<reference evidence="1" key="1">
    <citation type="journal article" date="2021" name="bioRxiv">
        <title>Unraveling nitrogen, sulfur and carbon metabolic pathways and microbial community transcriptional responses to substrate deprivation and toxicity stresses in a bioreactor mimicking anoxic brackish coastal sediment conditions.</title>
        <authorList>
            <person name="Martins P.D."/>
            <person name="Echeveste M.J."/>
            <person name="Arshad A."/>
            <person name="Kurth J."/>
            <person name="Ouboter H."/>
            <person name="Jetten M.S.M."/>
            <person name="Welte C.U."/>
        </authorList>
    </citation>
    <scope>NUCLEOTIDE SEQUENCE</scope>
    <source>
        <strain evidence="1">MAG_39</strain>
    </source>
</reference>
<accession>A0A953JA96</accession>
<dbReference type="CDD" id="cd22784">
    <property type="entry name" value="DPBB_MltA_YuiC-like"/>
    <property type="match status" value="1"/>
</dbReference>
<dbReference type="EMBL" id="JAIOIV010000072">
    <property type="protein sequence ID" value="MBZ0156232.1"/>
    <property type="molecule type" value="Genomic_DNA"/>
</dbReference>
<dbReference type="AlphaFoldDB" id="A0A953JA96"/>
<name>A0A953JA96_9BACT</name>
<comment type="caution">
    <text evidence="1">The sequence shown here is derived from an EMBL/GenBank/DDBJ whole genome shotgun (WGS) entry which is preliminary data.</text>
</comment>
<evidence type="ECO:0000313" key="1">
    <source>
        <dbReference type="EMBL" id="MBZ0156232.1"/>
    </source>
</evidence>
<protein>
    <submittedName>
        <fullName evidence="1">3D domain-containing protein</fullName>
    </submittedName>
</protein>
<gene>
    <name evidence="1" type="ORF">K8I29_08500</name>
</gene>
<organism evidence="1 2">
    <name type="scientific">Candidatus Nitrobium versatile</name>
    <dbReference type="NCBI Taxonomy" id="2884831"/>
    <lineage>
        <taxon>Bacteria</taxon>
        <taxon>Pseudomonadati</taxon>
        <taxon>Nitrospirota</taxon>
        <taxon>Nitrospiria</taxon>
        <taxon>Nitrospirales</taxon>
        <taxon>Nitrospiraceae</taxon>
        <taxon>Candidatus Nitrobium</taxon>
    </lineage>
</organism>
<reference evidence="1" key="2">
    <citation type="submission" date="2021-08" db="EMBL/GenBank/DDBJ databases">
        <authorList>
            <person name="Dalcin Martins P."/>
        </authorList>
    </citation>
    <scope>NUCLEOTIDE SEQUENCE</scope>
    <source>
        <strain evidence="1">MAG_39</strain>
    </source>
</reference>
<evidence type="ECO:0000313" key="2">
    <source>
        <dbReference type="Proteomes" id="UP000705867"/>
    </source>
</evidence>
<dbReference type="Proteomes" id="UP000705867">
    <property type="component" value="Unassembled WGS sequence"/>
</dbReference>
<sequence>MVTRNIMYLIRCGSLFLRGRHLRTAFPALRSLISRIGAVLVRGALTPLFDRLCLTLGTILFLVTLFVSTTDWRGKRILLPPDRGQKETAGAMGEAGEKTLGERIEEYMFDRIGEFTAYNPVPAQTGPLPFLMASGKYVYEKALACPERYTFGTKIHIDGLGIYTCEDRMARRFRRKENFDILMFSVEEAKNFGRRLLKFRIVPDPPAAR</sequence>
<proteinExistence type="predicted"/>